<reference evidence="1" key="1">
    <citation type="submission" date="2018-05" db="EMBL/GenBank/DDBJ databases">
        <authorList>
            <person name="Lanie J.A."/>
            <person name="Ng W.-L."/>
            <person name="Kazmierczak K.M."/>
            <person name="Andrzejewski T.M."/>
            <person name="Davidsen T.M."/>
            <person name="Wayne K.J."/>
            <person name="Tettelin H."/>
            <person name="Glass J.I."/>
            <person name="Rusch D."/>
            <person name="Podicherti R."/>
            <person name="Tsui H.-C.T."/>
            <person name="Winkler M.E."/>
        </authorList>
    </citation>
    <scope>NUCLEOTIDE SEQUENCE</scope>
</reference>
<name>A0A382RZI7_9ZZZZ</name>
<protein>
    <submittedName>
        <fullName evidence="1">Uncharacterized protein</fullName>
    </submittedName>
</protein>
<proteinExistence type="predicted"/>
<accession>A0A382RZI7</accession>
<gene>
    <name evidence="1" type="ORF">METZ01_LOCUS355192</name>
</gene>
<feature type="non-terminal residue" evidence="1">
    <location>
        <position position="1"/>
    </location>
</feature>
<sequence length="27" mass="2792">VGIITNVCRILCPGNAGTGFLLSDKTE</sequence>
<evidence type="ECO:0000313" key="1">
    <source>
        <dbReference type="EMBL" id="SVD02338.1"/>
    </source>
</evidence>
<organism evidence="1">
    <name type="scientific">marine metagenome</name>
    <dbReference type="NCBI Taxonomy" id="408172"/>
    <lineage>
        <taxon>unclassified sequences</taxon>
        <taxon>metagenomes</taxon>
        <taxon>ecological metagenomes</taxon>
    </lineage>
</organism>
<dbReference type="EMBL" id="UINC01124891">
    <property type="protein sequence ID" value="SVD02338.1"/>
    <property type="molecule type" value="Genomic_DNA"/>
</dbReference>
<dbReference type="AlphaFoldDB" id="A0A382RZI7"/>